<keyword evidence="9" id="KW-1133">Transmembrane helix</keyword>
<feature type="transmembrane region" description="Helical" evidence="9">
    <location>
        <begin position="724"/>
        <end position="745"/>
    </location>
</feature>
<keyword evidence="3" id="KW-0597">Phosphoprotein</keyword>
<evidence type="ECO:0000256" key="6">
    <source>
        <dbReference type="ARBA" id="ARBA00022777"/>
    </source>
</evidence>
<evidence type="ECO:0000256" key="8">
    <source>
        <dbReference type="ARBA" id="ARBA00023012"/>
    </source>
</evidence>
<dbReference type="InterPro" id="IPR015943">
    <property type="entry name" value="WD40/YVTN_repeat-like_dom_sf"/>
</dbReference>
<dbReference type="InterPro" id="IPR005467">
    <property type="entry name" value="His_kinase_dom"/>
</dbReference>
<dbReference type="Gene3D" id="1.20.5.1930">
    <property type="match status" value="1"/>
</dbReference>
<proteinExistence type="predicted"/>
<dbReference type="PANTHER" id="PTHR24421">
    <property type="entry name" value="NITRATE/NITRITE SENSOR PROTEIN NARX-RELATED"/>
    <property type="match status" value="1"/>
</dbReference>
<evidence type="ECO:0000256" key="4">
    <source>
        <dbReference type="ARBA" id="ARBA00022679"/>
    </source>
</evidence>
<feature type="domain" description="Histidine kinase" evidence="11">
    <location>
        <begin position="771"/>
        <end position="956"/>
    </location>
</feature>
<gene>
    <name evidence="12" type="ORF">SAMN04487996_12512</name>
</gene>
<keyword evidence="5" id="KW-0547">Nucleotide-binding</keyword>
<evidence type="ECO:0000313" key="12">
    <source>
        <dbReference type="EMBL" id="SDG89659.1"/>
    </source>
</evidence>
<protein>
    <recommendedName>
        <fullName evidence="2">histidine kinase</fullName>
        <ecNumber evidence="2">2.7.13.3</ecNumber>
    </recommendedName>
</protein>
<dbReference type="SMART" id="SM00387">
    <property type="entry name" value="HATPase_c"/>
    <property type="match status" value="1"/>
</dbReference>
<dbReference type="PROSITE" id="PS50109">
    <property type="entry name" value="HIS_KIN"/>
    <property type="match status" value="1"/>
</dbReference>
<dbReference type="InterPro" id="IPR036890">
    <property type="entry name" value="HATPase_C_sf"/>
</dbReference>
<comment type="catalytic activity">
    <reaction evidence="1">
        <text>ATP + protein L-histidine = ADP + protein N-phospho-L-histidine.</text>
        <dbReference type="EC" id="2.7.13.3"/>
    </reaction>
</comment>
<evidence type="ECO:0000256" key="7">
    <source>
        <dbReference type="ARBA" id="ARBA00022840"/>
    </source>
</evidence>
<keyword evidence="8" id="KW-0902">Two-component regulatory system</keyword>
<dbReference type="Pfam" id="PF02518">
    <property type="entry name" value="HATPase_c"/>
    <property type="match status" value="1"/>
</dbReference>
<reference evidence="13" key="1">
    <citation type="submission" date="2016-10" db="EMBL/GenBank/DDBJ databases">
        <authorList>
            <person name="Varghese N."/>
            <person name="Submissions S."/>
        </authorList>
    </citation>
    <scope>NUCLEOTIDE SEQUENCE [LARGE SCALE GENOMIC DNA]</scope>
    <source>
        <strain evidence="13">DSM 25329</strain>
    </source>
</reference>
<dbReference type="InterPro" id="IPR050482">
    <property type="entry name" value="Sensor_HK_TwoCompSys"/>
</dbReference>
<evidence type="ECO:0000256" key="2">
    <source>
        <dbReference type="ARBA" id="ARBA00012438"/>
    </source>
</evidence>
<keyword evidence="4" id="KW-0808">Transferase</keyword>
<dbReference type="InterPro" id="IPR011047">
    <property type="entry name" value="Quinoprotein_ADH-like_sf"/>
</dbReference>
<dbReference type="InterPro" id="IPR013783">
    <property type="entry name" value="Ig-like_fold"/>
</dbReference>
<feature type="chain" id="PRO_5011546140" description="histidine kinase" evidence="10">
    <location>
        <begin position="20"/>
        <end position="956"/>
    </location>
</feature>
<feature type="signal peptide" evidence="10">
    <location>
        <begin position="1"/>
        <end position="19"/>
    </location>
</feature>
<keyword evidence="13" id="KW-1185">Reference proteome</keyword>
<dbReference type="STRING" id="659014.SAMN04487996_12512"/>
<dbReference type="GO" id="GO:0005524">
    <property type="term" value="F:ATP binding"/>
    <property type="evidence" value="ECO:0007669"/>
    <property type="project" value="UniProtKB-KW"/>
</dbReference>
<accession>A0A1G7XZN4</accession>
<evidence type="ECO:0000256" key="9">
    <source>
        <dbReference type="SAM" id="Phobius"/>
    </source>
</evidence>
<dbReference type="CDD" id="cd16917">
    <property type="entry name" value="HATPase_UhpB-NarQ-NarX-like"/>
    <property type="match status" value="1"/>
</dbReference>
<dbReference type="InterPro" id="IPR011712">
    <property type="entry name" value="Sig_transdc_His_kin_sub3_dim/P"/>
</dbReference>
<dbReference type="AlphaFoldDB" id="A0A1G7XZN4"/>
<dbReference type="Gene3D" id="2.130.10.10">
    <property type="entry name" value="YVTN repeat-like/Quinoprotein amine dehydrogenase"/>
    <property type="match status" value="2"/>
</dbReference>
<dbReference type="Pfam" id="PF07730">
    <property type="entry name" value="HisKA_3"/>
    <property type="match status" value="1"/>
</dbReference>
<evidence type="ECO:0000256" key="3">
    <source>
        <dbReference type="ARBA" id="ARBA00022553"/>
    </source>
</evidence>
<dbReference type="GO" id="GO:0046983">
    <property type="term" value="F:protein dimerization activity"/>
    <property type="evidence" value="ECO:0007669"/>
    <property type="project" value="InterPro"/>
</dbReference>
<evidence type="ECO:0000256" key="5">
    <source>
        <dbReference type="ARBA" id="ARBA00022741"/>
    </source>
</evidence>
<keyword evidence="9" id="KW-0812">Transmembrane</keyword>
<dbReference type="GO" id="GO:0000155">
    <property type="term" value="F:phosphorelay sensor kinase activity"/>
    <property type="evidence" value="ECO:0007669"/>
    <property type="project" value="InterPro"/>
</dbReference>
<dbReference type="Gene3D" id="3.30.565.10">
    <property type="entry name" value="Histidine kinase-like ATPase, C-terminal domain"/>
    <property type="match status" value="1"/>
</dbReference>
<keyword evidence="10" id="KW-0732">Signal</keyword>
<sequence length="956" mass="108321">MHKFLGVFVCLLLARSIAAQPDQVIIERIANVPTKTIYDLFVDRQNFLWLASEVGIHRYDGINFTLFSSAEQSSLGASGLMQDDQGKIWFYNFTGQIFYIDKGKTHLLKSYRSDRESRFPRIALHKDFLIATSDSGLFVCDTRTLASRYVGTSDSGSLRTNALTVISDRVVVLGDKDWFSFRPGIDNSLIRLKHPTGITSPHEVSSLHPSSCRDTVYMFSNPAGTLKMLGIRNDSMVVYKKKTYSEFVNTISLNDKEVWVNTQKTSSRLNSKDLVSGQNISDVAVDREENKWFSSLENGLLVSYKQKAREMVKLPEPDDKSLVKTMLHHNGMLLLGTQSGKLYRYDYKRKRFAGKIPLPKDFPAINKIALFRNDVVLLGTSIHSYKLDLTTARLEQIPVLNILKQTDYADELVFATSASHLVILPGHKSDRLVERVRKQFGGTFDYDRQTNSFSYGKRCDALAYYPDQKSLFVAFRNSLYAIDSQGSAVVKYKGRQVYAQALLYHNGRIFIGTVNDGLLVYDKGSTTQFSIDSGLLSNSILGLRKSGDKLWIIGSGAVQVFDMSNMTFLSNKNHSVAENVITTDLLLVNDESYLATMDGLYVVRAEQASFNEKISNFLAPVKVNNKLAGEVRKFGPGQNNLQFKIDVPLYYKARQTYIRYALVTGKDSSWNVTGPGERTVTFASLMPGKYTFKALAVNPELGYARQPVVYQFEILHSWWQNETFQYLVTLLLVGFTCYILVNYFLNKRTFERILYQQQQSINQERQRISSEIHDDIGAGIFAIKLFADVARDTGDPREDLLRISVMINEISQKIREIIWSTNVENDNLADLILYTKFQMVKLFDHSHIQFEALIPEFIPEISVSGDTRKNILLLIKEFLHNAIKHAEASKITLGITVEEMAMHIHIDDNGKGFPADKYQEGAMGLKNVDMRIRKLKADYKLTSENGTHVSIIIPLS</sequence>
<dbReference type="EMBL" id="FNAN01000025">
    <property type="protein sequence ID" value="SDG89659.1"/>
    <property type="molecule type" value="Genomic_DNA"/>
</dbReference>
<dbReference type="PANTHER" id="PTHR24421:SF10">
    <property type="entry name" value="NITRATE_NITRITE SENSOR PROTEIN NARQ"/>
    <property type="match status" value="1"/>
</dbReference>
<dbReference type="Gene3D" id="2.60.40.10">
    <property type="entry name" value="Immunoglobulins"/>
    <property type="match status" value="1"/>
</dbReference>
<evidence type="ECO:0000313" key="13">
    <source>
        <dbReference type="Proteomes" id="UP000198748"/>
    </source>
</evidence>
<keyword evidence="9" id="KW-0472">Membrane</keyword>
<name>A0A1G7XZN4_9BACT</name>
<keyword evidence="7" id="KW-0067">ATP-binding</keyword>
<dbReference type="RefSeq" id="WP_090157019.1">
    <property type="nucleotide sequence ID" value="NZ_FNAN01000025.1"/>
</dbReference>
<dbReference type="OrthoDB" id="9809670at2"/>
<evidence type="ECO:0000256" key="1">
    <source>
        <dbReference type="ARBA" id="ARBA00000085"/>
    </source>
</evidence>
<organism evidence="12 13">
    <name type="scientific">Dyadobacter soli</name>
    <dbReference type="NCBI Taxonomy" id="659014"/>
    <lineage>
        <taxon>Bacteria</taxon>
        <taxon>Pseudomonadati</taxon>
        <taxon>Bacteroidota</taxon>
        <taxon>Cytophagia</taxon>
        <taxon>Cytophagales</taxon>
        <taxon>Spirosomataceae</taxon>
        <taxon>Dyadobacter</taxon>
    </lineage>
</organism>
<dbReference type="SUPFAM" id="SSF55874">
    <property type="entry name" value="ATPase domain of HSP90 chaperone/DNA topoisomerase II/histidine kinase"/>
    <property type="match status" value="1"/>
</dbReference>
<dbReference type="InterPro" id="IPR003594">
    <property type="entry name" value="HATPase_dom"/>
</dbReference>
<dbReference type="SUPFAM" id="SSF50998">
    <property type="entry name" value="Quinoprotein alcohol dehydrogenase-like"/>
    <property type="match status" value="1"/>
</dbReference>
<dbReference type="GO" id="GO:0016020">
    <property type="term" value="C:membrane"/>
    <property type="evidence" value="ECO:0007669"/>
    <property type="project" value="InterPro"/>
</dbReference>
<dbReference type="EC" id="2.7.13.3" evidence="2"/>
<evidence type="ECO:0000256" key="10">
    <source>
        <dbReference type="SAM" id="SignalP"/>
    </source>
</evidence>
<keyword evidence="6 12" id="KW-0418">Kinase</keyword>
<dbReference type="Proteomes" id="UP000198748">
    <property type="component" value="Unassembled WGS sequence"/>
</dbReference>
<evidence type="ECO:0000259" key="11">
    <source>
        <dbReference type="PROSITE" id="PS50109"/>
    </source>
</evidence>